<reference evidence="15" key="1">
    <citation type="submission" date="2020-08" db="EMBL/GenBank/DDBJ databases">
        <title>Multicomponent nature underlies the extraordinary mechanical properties of spider dragline silk.</title>
        <authorList>
            <person name="Kono N."/>
            <person name="Nakamura H."/>
            <person name="Mori M."/>
            <person name="Yoshida Y."/>
            <person name="Ohtoshi R."/>
            <person name="Malay A.D."/>
            <person name="Moran D.A.P."/>
            <person name="Tomita M."/>
            <person name="Numata K."/>
            <person name="Arakawa K."/>
        </authorList>
    </citation>
    <scope>NUCLEOTIDE SEQUENCE</scope>
</reference>
<dbReference type="SUPFAM" id="SSF53850">
    <property type="entry name" value="Periplasmic binding protein-like II"/>
    <property type="match status" value="1"/>
</dbReference>
<keyword evidence="5 13" id="KW-1133">Transmembrane helix</keyword>
<dbReference type="Gene3D" id="3.40.190.10">
    <property type="entry name" value="Periplasmic binding protein-like II"/>
    <property type="match status" value="1"/>
</dbReference>
<keyword evidence="2" id="KW-0813">Transport</keyword>
<evidence type="ECO:0000256" key="12">
    <source>
        <dbReference type="ARBA" id="ARBA00023303"/>
    </source>
</evidence>
<sequence length="408" mass="45891">MSFPSTIKVAVVETSGIFTFKKNGASTVVSGSDGLLLNCLAEKLNFNYEVLVPTDGEWGALRNGTWTGIISMLANGSADIGMALMTVVEDRFRVIDYSTPYAVFERTFAAKEPGLMPKFMAFTYPFNINVWILLLLLIFAAAILFQKVMFKNESFLGSFILVLGSVVWQAIEKFTAASWKRILFGFWLTIATVMPFLYSTSFLSFLTMPGKLPGLENLEDLSNAVARGKYKCLTPKGTVDRVLLLASNIEYLRKLGEEIEKHNWEYCYKQNLDDIMNDSTALIISRQMMHMRFGNPSYINKAASKDTFGVWNIAVAISKKFCCKRRLNEVVQGILSGGLYKKWFDDTVFLENLKQHLNLKYTKPGIALTTEDLKAAFIILSIGLALSFLVFLVELCTAAKFHVNYFRC</sequence>
<dbReference type="AlphaFoldDB" id="A0A8X6UUL5"/>
<accession>A0A8X6UUL5</accession>
<keyword evidence="8 13" id="KW-0472">Membrane</keyword>
<feature type="transmembrane region" description="Helical" evidence="13">
    <location>
        <begin position="183"/>
        <end position="206"/>
    </location>
</feature>
<evidence type="ECO:0000256" key="8">
    <source>
        <dbReference type="ARBA" id="ARBA00023136"/>
    </source>
</evidence>
<organism evidence="15 16">
    <name type="scientific">Nephila pilipes</name>
    <name type="common">Giant wood spider</name>
    <name type="synonym">Nephila maculata</name>
    <dbReference type="NCBI Taxonomy" id="299642"/>
    <lineage>
        <taxon>Eukaryota</taxon>
        <taxon>Metazoa</taxon>
        <taxon>Ecdysozoa</taxon>
        <taxon>Arthropoda</taxon>
        <taxon>Chelicerata</taxon>
        <taxon>Arachnida</taxon>
        <taxon>Araneae</taxon>
        <taxon>Araneomorphae</taxon>
        <taxon>Entelegynae</taxon>
        <taxon>Araneoidea</taxon>
        <taxon>Nephilidae</taxon>
        <taxon>Nephila</taxon>
    </lineage>
</organism>
<protein>
    <submittedName>
        <fullName evidence="15">Lig_chan-Glu_bd domain-containing protein</fullName>
    </submittedName>
</protein>
<dbReference type="InterPro" id="IPR052192">
    <property type="entry name" value="Insect_Ionotropic_Sensory_Rcpt"/>
</dbReference>
<evidence type="ECO:0000256" key="5">
    <source>
        <dbReference type="ARBA" id="ARBA00022989"/>
    </source>
</evidence>
<keyword evidence="3" id="KW-1003">Cell membrane</keyword>
<dbReference type="Proteomes" id="UP000887013">
    <property type="component" value="Unassembled WGS sequence"/>
</dbReference>
<keyword evidence="7" id="KW-0406">Ion transport</keyword>
<keyword evidence="10" id="KW-0325">Glycoprotein</keyword>
<comment type="subcellular location">
    <subcellularLocation>
        <location evidence="1">Cell membrane</location>
        <topology evidence="1">Multi-pass membrane protein</topology>
    </subcellularLocation>
</comment>
<dbReference type="GO" id="GO:0015276">
    <property type="term" value="F:ligand-gated monoatomic ion channel activity"/>
    <property type="evidence" value="ECO:0007669"/>
    <property type="project" value="InterPro"/>
</dbReference>
<name>A0A8X6UUL5_NEPPI</name>
<evidence type="ECO:0000256" key="10">
    <source>
        <dbReference type="ARBA" id="ARBA00023180"/>
    </source>
</evidence>
<dbReference type="GO" id="GO:0005886">
    <property type="term" value="C:plasma membrane"/>
    <property type="evidence" value="ECO:0007669"/>
    <property type="project" value="UniProtKB-SubCell"/>
</dbReference>
<evidence type="ECO:0000256" key="3">
    <source>
        <dbReference type="ARBA" id="ARBA00022475"/>
    </source>
</evidence>
<keyword evidence="12" id="KW-0407">Ion channel</keyword>
<dbReference type="OrthoDB" id="6117597at2759"/>
<feature type="domain" description="Ionotropic glutamate receptor L-glutamate and glycine-binding" evidence="14">
    <location>
        <begin position="17"/>
        <end position="75"/>
    </location>
</feature>
<keyword evidence="6" id="KW-0175">Coiled coil</keyword>
<proteinExistence type="predicted"/>
<evidence type="ECO:0000256" key="13">
    <source>
        <dbReference type="SAM" id="Phobius"/>
    </source>
</evidence>
<keyword evidence="9" id="KW-0675">Receptor</keyword>
<evidence type="ECO:0000256" key="6">
    <source>
        <dbReference type="ARBA" id="ARBA00023054"/>
    </source>
</evidence>
<keyword evidence="4 13" id="KW-0812">Transmembrane</keyword>
<evidence type="ECO:0000256" key="1">
    <source>
        <dbReference type="ARBA" id="ARBA00004651"/>
    </source>
</evidence>
<keyword evidence="16" id="KW-1185">Reference proteome</keyword>
<evidence type="ECO:0000256" key="4">
    <source>
        <dbReference type="ARBA" id="ARBA00022692"/>
    </source>
</evidence>
<dbReference type="Pfam" id="PF10613">
    <property type="entry name" value="Lig_chan-Glu_bd"/>
    <property type="match status" value="1"/>
</dbReference>
<feature type="transmembrane region" description="Helical" evidence="13">
    <location>
        <begin position="154"/>
        <end position="171"/>
    </location>
</feature>
<dbReference type="PANTHER" id="PTHR42643:SF39">
    <property type="entry name" value="IONOTROPIC RECEPTOR 56A-RELATED"/>
    <property type="match status" value="1"/>
</dbReference>
<dbReference type="FunFam" id="3.40.190.10:FF:000078">
    <property type="entry name" value="glutamate receptor ionotropic, NMDA 3B"/>
    <property type="match status" value="1"/>
</dbReference>
<dbReference type="PANTHER" id="PTHR42643">
    <property type="entry name" value="IONOTROPIC RECEPTOR 20A-RELATED"/>
    <property type="match status" value="1"/>
</dbReference>
<evidence type="ECO:0000313" key="15">
    <source>
        <dbReference type="EMBL" id="GFU52329.1"/>
    </source>
</evidence>
<evidence type="ECO:0000256" key="2">
    <source>
        <dbReference type="ARBA" id="ARBA00022448"/>
    </source>
</evidence>
<comment type="caution">
    <text evidence="15">The sequence shown here is derived from an EMBL/GenBank/DDBJ whole genome shotgun (WGS) entry which is preliminary data.</text>
</comment>
<evidence type="ECO:0000256" key="7">
    <source>
        <dbReference type="ARBA" id="ARBA00023065"/>
    </source>
</evidence>
<dbReference type="SMART" id="SM00918">
    <property type="entry name" value="Lig_chan-Glu_bd"/>
    <property type="match status" value="1"/>
</dbReference>
<dbReference type="EMBL" id="BMAW01038496">
    <property type="protein sequence ID" value="GFU52329.1"/>
    <property type="molecule type" value="Genomic_DNA"/>
</dbReference>
<feature type="transmembrane region" description="Helical" evidence="13">
    <location>
        <begin position="126"/>
        <end position="148"/>
    </location>
</feature>
<dbReference type="GO" id="GO:0043226">
    <property type="term" value="C:organelle"/>
    <property type="evidence" value="ECO:0007669"/>
    <property type="project" value="UniProtKB-ARBA"/>
</dbReference>
<evidence type="ECO:0000259" key="14">
    <source>
        <dbReference type="SMART" id="SM00918"/>
    </source>
</evidence>
<evidence type="ECO:0000313" key="16">
    <source>
        <dbReference type="Proteomes" id="UP000887013"/>
    </source>
</evidence>
<dbReference type="Gene3D" id="1.10.287.70">
    <property type="match status" value="1"/>
</dbReference>
<dbReference type="InterPro" id="IPR019594">
    <property type="entry name" value="Glu/Gly-bd"/>
</dbReference>
<gene>
    <name evidence="15" type="primary">AVEN_106369_1</name>
    <name evidence="15" type="ORF">NPIL_635101</name>
</gene>
<evidence type="ECO:0000256" key="9">
    <source>
        <dbReference type="ARBA" id="ARBA00023170"/>
    </source>
</evidence>
<evidence type="ECO:0000256" key="11">
    <source>
        <dbReference type="ARBA" id="ARBA00023286"/>
    </source>
</evidence>
<keyword evidence="11" id="KW-1071">Ligand-gated ion channel</keyword>
<feature type="transmembrane region" description="Helical" evidence="13">
    <location>
        <begin position="375"/>
        <end position="397"/>
    </location>
</feature>